<dbReference type="SUPFAM" id="SSF52317">
    <property type="entry name" value="Class I glutamine amidotransferase-like"/>
    <property type="match status" value="1"/>
</dbReference>
<keyword evidence="3" id="KW-1185">Reference proteome</keyword>
<dbReference type="PANTHER" id="PTHR40469:SF2">
    <property type="entry name" value="GALACTOSE-BINDING DOMAIN-LIKE SUPERFAMILY PROTEIN"/>
    <property type="match status" value="1"/>
</dbReference>
<dbReference type="InterPro" id="IPR029010">
    <property type="entry name" value="ThuA-like"/>
</dbReference>
<protein>
    <submittedName>
        <fullName evidence="2">ThuA domain-containing protein</fullName>
    </submittedName>
</protein>
<comment type="caution">
    <text evidence="2">The sequence shown here is derived from an EMBL/GenBank/DDBJ whole genome shotgun (WGS) entry which is preliminary data.</text>
</comment>
<reference evidence="2" key="1">
    <citation type="submission" date="2023-07" db="EMBL/GenBank/DDBJ databases">
        <title>Bacterial whole genome sequence for Sphingobium sp. HBC34.</title>
        <authorList>
            <person name="Le V."/>
            <person name="Ko S.-R."/>
            <person name="Ahn C.-Y."/>
            <person name="Oh H.-M."/>
        </authorList>
    </citation>
    <scope>NUCLEOTIDE SEQUENCE</scope>
    <source>
        <strain evidence="2">HBC34</strain>
    </source>
</reference>
<dbReference type="RefSeq" id="WP_304537075.1">
    <property type="nucleotide sequence ID" value="NZ_JAUQOM010000010.1"/>
</dbReference>
<evidence type="ECO:0000313" key="2">
    <source>
        <dbReference type="EMBL" id="MDO7836655.1"/>
    </source>
</evidence>
<dbReference type="PANTHER" id="PTHR40469">
    <property type="entry name" value="SECRETED GLYCOSYL HYDROLASE"/>
    <property type="match status" value="1"/>
</dbReference>
<dbReference type="EMBL" id="JAUQOM010000010">
    <property type="protein sequence ID" value="MDO7836655.1"/>
    <property type="molecule type" value="Genomic_DNA"/>
</dbReference>
<dbReference type="Pfam" id="PF06283">
    <property type="entry name" value="ThuA"/>
    <property type="match status" value="1"/>
</dbReference>
<gene>
    <name evidence="2" type="ORF">Q4610_16535</name>
</gene>
<proteinExistence type="predicted"/>
<dbReference type="Gene3D" id="3.40.50.880">
    <property type="match status" value="1"/>
</dbReference>
<evidence type="ECO:0000259" key="1">
    <source>
        <dbReference type="Pfam" id="PF06283"/>
    </source>
</evidence>
<feature type="domain" description="ThuA-like" evidence="1">
    <location>
        <begin position="138"/>
        <end position="358"/>
    </location>
</feature>
<dbReference type="Proteomes" id="UP001176471">
    <property type="component" value="Unassembled WGS sequence"/>
</dbReference>
<accession>A0ABT8ZQ37</accession>
<evidence type="ECO:0000313" key="3">
    <source>
        <dbReference type="Proteomes" id="UP001176471"/>
    </source>
</evidence>
<dbReference type="InterPro" id="IPR029062">
    <property type="entry name" value="Class_I_gatase-like"/>
</dbReference>
<name>A0ABT8ZQ37_9SPHN</name>
<organism evidence="2 3">
    <name type="scientific">Sphingobium cyanobacteriorum</name>
    <dbReference type="NCBI Taxonomy" id="3063954"/>
    <lineage>
        <taxon>Bacteria</taxon>
        <taxon>Pseudomonadati</taxon>
        <taxon>Pseudomonadota</taxon>
        <taxon>Alphaproteobacteria</taxon>
        <taxon>Sphingomonadales</taxon>
        <taxon>Sphingomonadaceae</taxon>
        <taxon>Sphingobium</taxon>
    </lineage>
</organism>
<sequence>MKAMLGAIAGLCLGLGLLPVLAEAKPVTDCPLRDAPFSIRSPIIDILLSPAAKALAEQSVPEIYTSLPPHFFSTQTPTFASILTMEAVARRERLPADRMARLDAALRMLPVGAADRRARCARYDDDRPAFTLPKGQPRLLLFEKITGFRDGPSVEAARAAFQAMAQRKGWALVVTDKGGAINRATLGRFDAVIWNNVSGDVLTLRQRAALKGFVERGGGFVAMHGSAGDPSTFWDWYVDGLIGARFAGHPMKPQFQDAKVVIEARDHPIAAGLPADWVMNDEWYSFTNNPRAGGAHILATLDERSYAPGADLTMGDHPIAWTRCVGKGRMFYAAIGHRPETYADPHYGAMLDNAVGWATTRKGAC</sequence>